<evidence type="ECO:0000313" key="6">
    <source>
        <dbReference type="EMBL" id="MBA4693003.1"/>
    </source>
</evidence>
<reference evidence="6 7" key="1">
    <citation type="submission" date="2020-06" db="EMBL/GenBank/DDBJ databases">
        <title>Dysbiosis in marine aquaculture revealed through microbiome analysis: reverse ecology for environmental sustainability.</title>
        <authorList>
            <person name="Haro-Moreno J.M."/>
            <person name="Coutinho F.H."/>
            <person name="Zaragoza-Solas A."/>
            <person name="Picazo A."/>
            <person name="Almagro-Moreno S."/>
            <person name="Lopez-Perez M."/>
        </authorList>
    </citation>
    <scope>NUCLEOTIDE SEQUENCE [LARGE SCALE GENOMIC DNA]</scope>
    <source>
        <strain evidence="6">MCMED-G41</strain>
    </source>
</reference>
<keyword evidence="4 5" id="KW-0663">Pyridoxal phosphate</keyword>
<dbReference type="GO" id="GO:0019346">
    <property type="term" value="P:transsulfuration"/>
    <property type="evidence" value="ECO:0007669"/>
    <property type="project" value="InterPro"/>
</dbReference>
<evidence type="ECO:0000256" key="5">
    <source>
        <dbReference type="RuleBase" id="RU362118"/>
    </source>
</evidence>
<dbReference type="Gene3D" id="3.40.640.10">
    <property type="entry name" value="Type I PLP-dependent aspartate aminotransferase-like (Major domain)"/>
    <property type="match status" value="1"/>
</dbReference>
<dbReference type="EMBL" id="JACETL010000070">
    <property type="protein sequence ID" value="MBA4693003.1"/>
    <property type="molecule type" value="Genomic_DNA"/>
</dbReference>
<dbReference type="InterPro" id="IPR015424">
    <property type="entry name" value="PyrdxlP-dep_Trfase"/>
</dbReference>
<dbReference type="PANTHER" id="PTHR43797:SF2">
    <property type="entry name" value="HOMOCYSTEINE_CYSTEINE SYNTHASE"/>
    <property type="match status" value="1"/>
</dbReference>
<dbReference type="GO" id="GO:0005737">
    <property type="term" value="C:cytoplasm"/>
    <property type="evidence" value="ECO:0007669"/>
    <property type="project" value="TreeGrafter"/>
</dbReference>
<dbReference type="Pfam" id="PF01053">
    <property type="entry name" value="Cys_Met_Meta_PP"/>
    <property type="match status" value="1"/>
</dbReference>
<comment type="cofactor">
    <cofactor evidence="1 5">
        <name>pyridoxal 5'-phosphate</name>
        <dbReference type="ChEBI" id="CHEBI:597326"/>
    </cofactor>
</comment>
<comment type="similarity">
    <text evidence="2 5">Belongs to the trans-sulfuration enzymes family.</text>
</comment>
<evidence type="ECO:0000256" key="1">
    <source>
        <dbReference type="ARBA" id="ARBA00001933"/>
    </source>
</evidence>
<dbReference type="GO" id="GO:0006535">
    <property type="term" value="P:cysteine biosynthetic process from serine"/>
    <property type="evidence" value="ECO:0007669"/>
    <property type="project" value="TreeGrafter"/>
</dbReference>
<comment type="caution">
    <text evidence="6">The sequence shown here is derived from an EMBL/GenBank/DDBJ whole genome shotgun (WGS) entry which is preliminary data.</text>
</comment>
<dbReference type="GO" id="GO:0004124">
    <property type="term" value="F:cysteine synthase activity"/>
    <property type="evidence" value="ECO:0007669"/>
    <property type="project" value="TreeGrafter"/>
</dbReference>
<dbReference type="PANTHER" id="PTHR43797">
    <property type="entry name" value="HOMOCYSTEINE/CYSTEINE SYNTHASE"/>
    <property type="match status" value="1"/>
</dbReference>
<feature type="non-terminal residue" evidence="6">
    <location>
        <position position="1"/>
    </location>
</feature>
<evidence type="ECO:0000313" key="7">
    <source>
        <dbReference type="Proteomes" id="UP000551848"/>
    </source>
</evidence>
<dbReference type="InterPro" id="IPR015421">
    <property type="entry name" value="PyrdxlP-dep_Trfase_major"/>
</dbReference>
<dbReference type="SUPFAM" id="SSF53383">
    <property type="entry name" value="PLP-dependent transferases"/>
    <property type="match status" value="1"/>
</dbReference>
<name>A0A838Y6T2_9GAMM</name>
<dbReference type="GO" id="GO:0071269">
    <property type="term" value="P:L-homocysteine biosynthetic process"/>
    <property type="evidence" value="ECO:0007669"/>
    <property type="project" value="TreeGrafter"/>
</dbReference>
<dbReference type="Gene3D" id="3.90.1150.10">
    <property type="entry name" value="Aspartate Aminotransferase, domain 1"/>
    <property type="match status" value="1"/>
</dbReference>
<gene>
    <name evidence="6" type="ORF">H2072_04575</name>
</gene>
<dbReference type="InterPro" id="IPR000277">
    <property type="entry name" value="Cys/Met-Metab_PyrdxlP-dep_enz"/>
</dbReference>
<dbReference type="InterPro" id="IPR015422">
    <property type="entry name" value="PyrdxlP-dep_Trfase_small"/>
</dbReference>
<evidence type="ECO:0000256" key="3">
    <source>
        <dbReference type="ARBA" id="ARBA00022679"/>
    </source>
</evidence>
<dbReference type="InterPro" id="IPR006235">
    <property type="entry name" value="OAc-hSer/O-AcSer_sulfhydrylase"/>
</dbReference>
<accession>A0A838Y6T2</accession>
<dbReference type="AlphaFoldDB" id="A0A838Y6T2"/>
<dbReference type="Proteomes" id="UP000551848">
    <property type="component" value="Unassembled WGS sequence"/>
</dbReference>
<protein>
    <submittedName>
        <fullName evidence="6">PLP-dependent transferase</fullName>
    </submittedName>
</protein>
<dbReference type="GO" id="GO:0003961">
    <property type="term" value="F:O-acetylhomoserine aminocarboxypropyltransferase activity"/>
    <property type="evidence" value="ECO:0007669"/>
    <property type="project" value="TreeGrafter"/>
</dbReference>
<dbReference type="GO" id="GO:0030170">
    <property type="term" value="F:pyridoxal phosphate binding"/>
    <property type="evidence" value="ECO:0007669"/>
    <property type="project" value="InterPro"/>
</dbReference>
<organism evidence="6 7">
    <name type="scientific">SAR86 cluster bacterium</name>
    <dbReference type="NCBI Taxonomy" id="2030880"/>
    <lineage>
        <taxon>Bacteria</taxon>
        <taxon>Pseudomonadati</taxon>
        <taxon>Pseudomonadota</taxon>
        <taxon>Gammaproteobacteria</taxon>
        <taxon>SAR86 cluster</taxon>
    </lineage>
</organism>
<keyword evidence="3 6" id="KW-0808">Transferase</keyword>
<evidence type="ECO:0000256" key="2">
    <source>
        <dbReference type="ARBA" id="ARBA00009077"/>
    </source>
</evidence>
<sequence length="192" mass="20879">NNPDPNYDGVVWTEAVKPLGPIAYILKARTTLLRDMGAAMSPFNAFMFIQGLETLNIRMREHSANGQKVAEYLDNHPMVERVAYPGTSSGLAKERSDKYLSNGCGGLLGFEIKGGLEAGKKFINSLEMLYHVANIGDARSLAIHPASTTHSQLNEEELTSAGVSPGYVRLSIGLEHIDDIIADIEQAFSKAE</sequence>
<proteinExistence type="inferred from homology"/>
<evidence type="ECO:0000256" key="4">
    <source>
        <dbReference type="ARBA" id="ARBA00022898"/>
    </source>
</evidence>